<evidence type="ECO:0000259" key="3">
    <source>
        <dbReference type="SMART" id="SM00822"/>
    </source>
</evidence>
<dbReference type="RefSeq" id="XP_006671751.1">
    <property type="nucleotide sequence ID" value="XM_006671688.1"/>
</dbReference>
<keyword evidence="5" id="KW-1185">Reference proteome</keyword>
<dbReference type="GO" id="GO:0016020">
    <property type="term" value="C:membrane"/>
    <property type="evidence" value="ECO:0007669"/>
    <property type="project" value="TreeGrafter"/>
</dbReference>
<dbReference type="GO" id="GO:0016491">
    <property type="term" value="F:oxidoreductase activity"/>
    <property type="evidence" value="ECO:0007669"/>
    <property type="project" value="UniProtKB-KW"/>
</dbReference>
<accession>G3JMU6</accession>
<sequence length="261" mass="28366">MSKVLQFRCALVTGGGGGIGKAMAQYFISQGKKVLLAGRTKANLEASAQEIGAAGCYVLDVGDSAAIRTFAQQITHEHPDLDCVVNNAGVQRPLTVLGDTDDFLGKADEEININVRGPLHLTMHLLPHLQQQQHPVVVNVSSILGFVPFAVGNPVYNGTKAWLHFWSMNLRTQLRQGGSRVRVVEIAPPTVGTDLHRDRADPDDNKKEKNDKALTVDEFVADVARKLESGEEMISAGMGVGMVEDWYATFGKRYRDAEAAN</sequence>
<dbReference type="GeneID" id="18168561"/>
<proteinExistence type="inferred from homology"/>
<dbReference type="Proteomes" id="UP000001610">
    <property type="component" value="Unassembled WGS sequence"/>
</dbReference>
<dbReference type="EMBL" id="JH126403">
    <property type="protein sequence ID" value="EGX90128.1"/>
    <property type="molecule type" value="Genomic_DNA"/>
</dbReference>
<dbReference type="eggNOG" id="KOG0725">
    <property type="taxonomic scope" value="Eukaryota"/>
</dbReference>
<dbReference type="Pfam" id="PF00106">
    <property type="entry name" value="adh_short"/>
    <property type="match status" value="1"/>
</dbReference>
<dbReference type="SMART" id="SM00822">
    <property type="entry name" value="PKS_KR"/>
    <property type="match status" value="1"/>
</dbReference>
<evidence type="ECO:0000256" key="2">
    <source>
        <dbReference type="ARBA" id="ARBA00023002"/>
    </source>
</evidence>
<dbReference type="OrthoDB" id="37659at2759"/>
<dbReference type="InterPro" id="IPR002347">
    <property type="entry name" value="SDR_fam"/>
</dbReference>
<evidence type="ECO:0000256" key="1">
    <source>
        <dbReference type="ARBA" id="ARBA00006484"/>
    </source>
</evidence>
<dbReference type="SUPFAM" id="SSF51735">
    <property type="entry name" value="NAD(P)-binding Rossmann-fold domains"/>
    <property type="match status" value="1"/>
</dbReference>
<dbReference type="InParanoid" id="G3JMU6"/>
<dbReference type="PRINTS" id="PR00081">
    <property type="entry name" value="GDHRDH"/>
</dbReference>
<comment type="similarity">
    <text evidence="1">Belongs to the short-chain dehydrogenases/reductases (SDR) family.</text>
</comment>
<protein>
    <submittedName>
        <fullName evidence="4">Short-chain dehydrogenases/reductase, putative</fullName>
    </submittedName>
</protein>
<evidence type="ECO:0000313" key="5">
    <source>
        <dbReference type="Proteomes" id="UP000001610"/>
    </source>
</evidence>
<organism evidence="4 5">
    <name type="scientific">Cordyceps militaris (strain CM01)</name>
    <name type="common">Caterpillar fungus</name>
    <dbReference type="NCBI Taxonomy" id="983644"/>
    <lineage>
        <taxon>Eukaryota</taxon>
        <taxon>Fungi</taxon>
        <taxon>Dikarya</taxon>
        <taxon>Ascomycota</taxon>
        <taxon>Pezizomycotina</taxon>
        <taxon>Sordariomycetes</taxon>
        <taxon>Hypocreomycetidae</taxon>
        <taxon>Hypocreales</taxon>
        <taxon>Cordycipitaceae</taxon>
        <taxon>Cordyceps</taxon>
    </lineage>
</organism>
<dbReference type="KEGG" id="cmt:CCM_06547"/>
<dbReference type="OMA" id="KAWVHFW"/>
<dbReference type="AlphaFoldDB" id="G3JMU6"/>
<reference evidence="4 5" key="1">
    <citation type="journal article" date="2011" name="Genome Biol.">
        <title>Genome sequence of the insect pathogenic fungus Cordyceps militaris, a valued traditional Chinese medicine.</title>
        <authorList>
            <person name="Zheng P."/>
            <person name="Xia Y."/>
            <person name="Xiao G."/>
            <person name="Xiong C."/>
            <person name="Hu X."/>
            <person name="Zhang S."/>
            <person name="Zheng H."/>
            <person name="Huang Y."/>
            <person name="Zhou Y."/>
            <person name="Wang S."/>
            <person name="Zhao G.P."/>
            <person name="Liu X."/>
            <person name="St Leger R.J."/>
            <person name="Wang C."/>
        </authorList>
    </citation>
    <scope>NUCLEOTIDE SEQUENCE [LARGE SCALE GENOMIC DNA]</scope>
    <source>
        <strain evidence="4 5">CM01</strain>
    </source>
</reference>
<dbReference type="VEuPathDB" id="FungiDB:CCM_06547"/>
<dbReference type="PANTHER" id="PTHR44196">
    <property type="entry name" value="DEHYDROGENASE/REDUCTASE SDR FAMILY MEMBER 7B"/>
    <property type="match status" value="1"/>
</dbReference>
<name>G3JMU6_CORMM</name>
<dbReference type="Gene3D" id="3.40.50.720">
    <property type="entry name" value="NAD(P)-binding Rossmann-like Domain"/>
    <property type="match status" value="1"/>
</dbReference>
<dbReference type="HOGENOM" id="CLU_010194_2_6_1"/>
<dbReference type="InterPro" id="IPR057326">
    <property type="entry name" value="KR_dom"/>
</dbReference>
<keyword evidence="2" id="KW-0560">Oxidoreductase</keyword>
<feature type="domain" description="Ketoreductase" evidence="3">
    <location>
        <begin position="8"/>
        <end position="190"/>
    </location>
</feature>
<gene>
    <name evidence="4" type="ORF">CCM_06547</name>
</gene>
<dbReference type="PANTHER" id="PTHR44196:SF1">
    <property type="entry name" value="DEHYDROGENASE_REDUCTASE SDR FAMILY MEMBER 7B"/>
    <property type="match status" value="1"/>
</dbReference>
<evidence type="ECO:0000313" key="4">
    <source>
        <dbReference type="EMBL" id="EGX90128.1"/>
    </source>
</evidence>
<dbReference type="InterPro" id="IPR036291">
    <property type="entry name" value="NAD(P)-bd_dom_sf"/>
</dbReference>